<dbReference type="SUPFAM" id="SSF56349">
    <property type="entry name" value="DNA breaking-rejoining enzymes"/>
    <property type="match status" value="1"/>
</dbReference>
<feature type="domain" description="Tyr recombinase" evidence="3">
    <location>
        <begin position="141"/>
        <end position="333"/>
    </location>
</feature>
<dbReference type="GO" id="GO:0015074">
    <property type="term" value="P:DNA integration"/>
    <property type="evidence" value="ECO:0007669"/>
    <property type="project" value="InterPro"/>
</dbReference>
<dbReference type="PANTHER" id="PTHR34605:SF3">
    <property type="entry name" value="P CELL-TYPE AGGLUTINATION PROTEIN MAP4-LIKE-RELATED"/>
    <property type="match status" value="1"/>
</dbReference>
<dbReference type="PANTHER" id="PTHR34605">
    <property type="entry name" value="PHAGE_INTEGRASE DOMAIN-CONTAINING PROTEIN"/>
    <property type="match status" value="1"/>
</dbReference>
<dbReference type="Pfam" id="PF00589">
    <property type="entry name" value="Phage_integrase"/>
    <property type="match status" value="1"/>
</dbReference>
<dbReference type="GO" id="GO:0003677">
    <property type="term" value="F:DNA binding"/>
    <property type="evidence" value="ECO:0007669"/>
    <property type="project" value="UniProtKB-KW"/>
</dbReference>
<dbReference type="EMBL" id="CAJQUM010000001">
    <property type="protein sequence ID" value="CAG4883726.1"/>
    <property type="molecule type" value="Genomic_DNA"/>
</dbReference>
<evidence type="ECO:0000256" key="1">
    <source>
        <dbReference type="ARBA" id="ARBA00023125"/>
    </source>
</evidence>
<dbReference type="Gene3D" id="1.10.443.10">
    <property type="entry name" value="Intergrase catalytic core"/>
    <property type="match status" value="1"/>
</dbReference>
<dbReference type="Proteomes" id="UP000742786">
    <property type="component" value="Unassembled WGS sequence"/>
</dbReference>
<name>A0A916J4C1_9PROT</name>
<dbReference type="RefSeq" id="WP_220635660.1">
    <property type="nucleotide sequence ID" value="NZ_CAJQUM010000001.1"/>
</dbReference>
<gene>
    <name evidence="4" type="primary">xerD</name>
    <name evidence="4" type="ORF">GTOL_11609</name>
</gene>
<dbReference type="GO" id="GO:0006310">
    <property type="term" value="P:DNA recombination"/>
    <property type="evidence" value="ECO:0007669"/>
    <property type="project" value="UniProtKB-KW"/>
</dbReference>
<comment type="caution">
    <text evidence="4">The sequence shown here is derived from an EMBL/GenBank/DDBJ whole genome shotgun (WGS) entry which is preliminary data.</text>
</comment>
<organism evidence="4 5">
    <name type="scientific">Georgfuchsia toluolica</name>
    <dbReference type="NCBI Taxonomy" id="424218"/>
    <lineage>
        <taxon>Bacteria</taxon>
        <taxon>Pseudomonadati</taxon>
        <taxon>Pseudomonadota</taxon>
        <taxon>Betaproteobacteria</taxon>
        <taxon>Nitrosomonadales</taxon>
        <taxon>Sterolibacteriaceae</taxon>
        <taxon>Georgfuchsia</taxon>
    </lineage>
</organism>
<keyword evidence="5" id="KW-1185">Reference proteome</keyword>
<reference evidence="4" key="1">
    <citation type="submission" date="2021-04" db="EMBL/GenBank/DDBJ databases">
        <authorList>
            <person name="Hornung B."/>
        </authorList>
    </citation>
    <scope>NUCLEOTIDE SEQUENCE</scope>
    <source>
        <strain evidence="4">G5G6</strain>
    </source>
</reference>
<keyword evidence="2" id="KW-0233">DNA recombination</keyword>
<evidence type="ECO:0000313" key="4">
    <source>
        <dbReference type="EMBL" id="CAG4883726.1"/>
    </source>
</evidence>
<dbReference type="CDD" id="cd00799">
    <property type="entry name" value="INT_Cre_C"/>
    <property type="match status" value="1"/>
</dbReference>
<protein>
    <submittedName>
        <fullName evidence="4">Integrase/recombinase xerD homolog</fullName>
    </submittedName>
</protein>
<dbReference type="InterPro" id="IPR002104">
    <property type="entry name" value="Integrase_catalytic"/>
</dbReference>
<evidence type="ECO:0000313" key="5">
    <source>
        <dbReference type="Proteomes" id="UP000742786"/>
    </source>
</evidence>
<dbReference type="InterPro" id="IPR013762">
    <property type="entry name" value="Integrase-like_cat_sf"/>
</dbReference>
<sequence length="336" mass="36132">MDGHLVADFTSDNPQLTLLKLGHVEVVGTAVNNGQGMQSLAGRPRMVSAYITAALADNSRRAYQGDLQDFLLWGGQVPCSPEMLAQYIAERAGVHSPHTITRRVVGISRAHTSKGLADPAKNDLVRVVLRGVRKAHGKPQRQVVPLLREDLFAILPLMHGTKGIRDRALILLGFAAALRRSELVALDVQDLEFVKEGLVVHLRKSKCDQESEGRKIAIPWGRTSACPVKAVQLWLDHAQISSGAAFPSVNKSGVTGDRLTAQSVALIVKTYAHAAGLPARNFSGHSLRAGLATSAVQAGASILKIKEQTGHKSDAMLYRYVRAGNQFVDNAAGLVL</sequence>
<proteinExistence type="predicted"/>
<accession>A0A916J4C1</accession>
<dbReference type="PROSITE" id="PS51898">
    <property type="entry name" value="TYR_RECOMBINASE"/>
    <property type="match status" value="1"/>
</dbReference>
<dbReference type="InterPro" id="IPR052925">
    <property type="entry name" value="Phage_Integrase-like_Recomb"/>
</dbReference>
<evidence type="ECO:0000259" key="3">
    <source>
        <dbReference type="PROSITE" id="PS51898"/>
    </source>
</evidence>
<evidence type="ECO:0000256" key="2">
    <source>
        <dbReference type="ARBA" id="ARBA00023172"/>
    </source>
</evidence>
<dbReference type="SUPFAM" id="SSF47823">
    <property type="entry name" value="lambda integrase-like, N-terminal domain"/>
    <property type="match status" value="1"/>
</dbReference>
<dbReference type="InterPro" id="IPR010998">
    <property type="entry name" value="Integrase_recombinase_N"/>
</dbReference>
<keyword evidence="1" id="KW-0238">DNA-binding</keyword>
<dbReference type="Gene3D" id="1.10.150.130">
    <property type="match status" value="1"/>
</dbReference>
<dbReference type="AlphaFoldDB" id="A0A916J4C1"/>
<dbReference type="InterPro" id="IPR011010">
    <property type="entry name" value="DNA_brk_join_enz"/>
</dbReference>